<dbReference type="PANTHER" id="PTHR42800">
    <property type="entry name" value="EXOINULINASE INUD (AFU_ORTHOLOGUE AFUA_5G00480)"/>
    <property type="match status" value="1"/>
</dbReference>
<evidence type="ECO:0000256" key="1">
    <source>
        <dbReference type="ARBA" id="ARBA00009902"/>
    </source>
</evidence>
<dbReference type="GO" id="GO:0005987">
    <property type="term" value="P:sucrose catabolic process"/>
    <property type="evidence" value="ECO:0007669"/>
    <property type="project" value="TreeGrafter"/>
</dbReference>
<accession>A0A261G734</accession>
<dbReference type="InterPro" id="IPR013189">
    <property type="entry name" value="Glyco_hydro_32_C"/>
</dbReference>
<dbReference type="SUPFAM" id="SSF75005">
    <property type="entry name" value="Arabinanase/levansucrase/invertase"/>
    <property type="match status" value="1"/>
</dbReference>
<dbReference type="SUPFAM" id="SSF49899">
    <property type="entry name" value="Concanavalin A-like lectins/glucanases"/>
    <property type="match status" value="1"/>
</dbReference>
<evidence type="ECO:0000259" key="5">
    <source>
        <dbReference type="Pfam" id="PF00251"/>
    </source>
</evidence>
<evidence type="ECO:0000313" key="7">
    <source>
        <dbReference type="EMBL" id="OZG67222.1"/>
    </source>
</evidence>
<dbReference type="PANTHER" id="PTHR42800:SF1">
    <property type="entry name" value="EXOINULINASE INUD (AFU_ORTHOLOGUE AFUA_5G00480)"/>
    <property type="match status" value="1"/>
</dbReference>
<dbReference type="Gene3D" id="2.115.10.20">
    <property type="entry name" value="Glycosyl hydrolase domain, family 43"/>
    <property type="match status" value="1"/>
</dbReference>
<evidence type="ECO:0000259" key="6">
    <source>
        <dbReference type="Pfam" id="PF08244"/>
    </source>
</evidence>
<keyword evidence="8" id="KW-1185">Reference proteome</keyword>
<evidence type="ECO:0000256" key="4">
    <source>
        <dbReference type="RuleBase" id="RU362110"/>
    </source>
</evidence>
<dbReference type="Pfam" id="PF08244">
    <property type="entry name" value="Glyco_hydro_32C"/>
    <property type="match status" value="1"/>
</dbReference>
<evidence type="ECO:0000256" key="2">
    <source>
        <dbReference type="ARBA" id="ARBA00022801"/>
    </source>
</evidence>
<dbReference type="SMART" id="SM00640">
    <property type="entry name" value="Glyco_32"/>
    <property type="match status" value="1"/>
</dbReference>
<protein>
    <submittedName>
        <fullName evidence="7">Glycosyl hydrolase family 32</fullName>
    </submittedName>
</protein>
<dbReference type="Pfam" id="PF00251">
    <property type="entry name" value="Glyco_hydro_32N"/>
    <property type="match status" value="1"/>
</dbReference>
<dbReference type="AlphaFoldDB" id="A0A261G734"/>
<dbReference type="EMBL" id="MWXA01000005">
    <property type="protein sequence ID" value="OZG67222.1"/>
    <property type="molecule type" value="Genomic_DNA"/>
</dbReference>
<comment type="caution">
    <text evidence="7">The sequence shown here is derived from an EMBL/GenBank/DDBJ whole genome shotgun (WGS) entry which is preliminary data.</text>
</comment>
<dbReference type="CDD" id="cd18622">
    <property type="entry name" value="GH32_Inu-like"/>
    <property type="match status" value="1"/>
</dbReference>
<dbReference type="GO" id="GO:0005737">
    <property type="term" value="C:cytoplasm"/>
    <property type="evidence" value="ECO:0007669"/>
    <property type="project" value="TreeGrafter"/>
</dbReference>
<dbReference type="InterPro" id="IPR023296">
    <property type="entry name" value="Glyco_hydro_beta-prop_sf"/>
</dbReference>
<dbReference type="Gene3D" id="2.60.120.560">
    <property type="entry name" value="Exo-inulinase, domain 1"/>
    <property type="match status" value="1"/>
</dbReference>
<comment type="similarity">
    <text evidence="1 4">Belongs to the glycosyl hydrolase 32 family.</text>
</comment>
<dbReference type="InterPro" id="IPR013320">
    <property type="entry name" value="ConA-like_dom_sf"/>
</dbReference>
<proteinExistence type="inferred from homology"/>
<dbReference type="GO" id="GO:0004575">
    <property type="term" value="F:sucrose alpha-glucosidase activity"/>
    <property type="evidence" value="ECO:0007669"/>
    <property type="project" value="TreeGrafter"/>
</dbReference>
<organism evidence="7 8">
    <name type="scientific">Bifidobacterium aquikefiri</name>
    <dbReference type="NCBI Taxonomy" id="1653207"/>
    <lineage>
        <taxon>Bacteria</taxon>
        <taxon>Bacillati</taxon>
        <taxon>Actinomycetota</taxon>
        <taxon>Actinomycetes</taxon>
        <taxon>Bifidobacteriales</taxon>
        <taxon>Bifidobacteriaceae</taxon>
        <taxon>Bifidobacterium</taxon>
    </lineage>
</organism>
<sequence>MYLPFATSCKSLCHAKLPQFRKEPPMHSFSSDRVNSAVPHSLRAQYHVTAPQQWLNDPQRPFYHGHECNMYYLYSSSYYLPGEWRHLVSHDHVMFEDQGIAIHLHEGLGVWSGSCVVDKDGTAGFGKNAILVFATQPSHGDDYQQEQYLWHSSDNGNTFSRCEKPVISNTDHSNWFRDPKIAWDEDERRWIAAIGRDHSVALYRSANLRVWQYLSTFTYQGEDIGGVECPDLFSMVADDGTTHWIIAGSMRGVLAGKTNTYAYWIGRFIDHEFVPDHEAPKWLDEGWDWYAAVTWHNPNDGRRYAIGWMNNWDYAARTVPTDATDNFNGMLSIVRTIRLASNGDEYELLSQPVETLDSYFSQNLIIEDMAVQGDRQLAFSGTAYRLTATIDRSSAEKASIRVGGSVDGSRYCEFGLDSAGFYMDRSHCERWDFPFKPWTLSRSEIADEACPIEITAFVDRQSVEVFVAEGRHVHSDQIYFIEGDEHVSLHTEGGEALFTDIRIASWSGVA</sequence>
<dbReference type="InterPro" id="IPR013148">
    <property type="entry name" value="Glyco_hydro_32_N"/>
</dbReference>
<reference evidence="7 8" key="1">
    <citation type="journal article" date="2017" name="BMC Genomics">
        <title>Comparative genomic and phylogenomic analyses of the Bifidobacteriaceae family.</title>
        <authorList>
            <person name="Lugli G.A."/>
            <person name="Milani C."/>
            <person name="Turroni F."/>
            <person name="Duranti S."/>
            <person name="Mancabelli L."/>
            <person name="Mangifesta M."/>
            <person name="Ferrario C."/>
            <person name="Modesto M."/>
            <person name="Mattarelli P."/>
            <person name="Jiri K."/>
            <person name="van Sinderen D."/>
            <person name="Ventura M."/>
        </authorList>
    </citation>
    <scope>NUCLEOTIDE SEQUENCE [LARGE SCALE GENOMIC DNA]</scope>
    <source>
        <strain evidence="7 8">LMG 28769</strain>
    </source>
</reference>
<name>A0A261G734_9BIFI</name>
<keyword evidence="3 4" id="KW-0326">Glycosidase</keyword>
<feature type="domain" description="Glycosyl hydrolase family 32 N-terminal" evidence="5">
    <location>
        <begin position="47"/>
        <end position="352"/>
    </location>
</feature>
<dbReference type="InterPro" id="IPR001362">
    <property type="entry name" value="Glyco_hydro_32"/>
</dbReference>
<feature type="domain" description="Glycosyl hydrolase family 32 C-terminal" evidence="6">
    <location>
        <begin position="372"/>
        <end position="503"/>
    </location>
</feature>
<evidence type="ECO:0000256" key="3">
    <source>
        <dbReference type="ARBA" id="ARBA00023295"/>
    </source>
</evidence>
<dbReference type="Proteomes" id="UP000216451">
    <property type="component" value="Unassembled WGS sequence"/>
</dbReference>
<evidence type="ECO:0000313" key="8">
    <source>
        <dbReference type="Proteomes" id="UP000216451"/>
    </source>
</evidence>
<gene>
    <name evidence="7" type="ORF">BAQU_1295</name>
</gene>
<keyword evidence="2 4" id="KW-0378">Hydrolase</keyword>